<dbReference type="EMBL" id="CP029754">
    <property type="protein sequence ID" value="QDD70345.1"/>
    <property type="molecule type" value="Genomic_DNA"/>
</dbReference>
<protein>
    <submittedName>
        <fullName evidence="1">Alpha/beta hydrolase</fullName>
    </submittedName>
</protein>
<proteinExistence type="predicted"/>
<dbReference type="SUPFAM" id="SSF53474">
    <property type="entry name" value="alpha/beta-Hydrolases"/>
    <property type="match status" value="1"/>
</dbReference>
<gene>
    <name evidence="1" type="ORF">DM298_05305</name>
</gene>
<name>A0A3R5YNH3_LACAM</name>
<dbReference type="GO" id="GO:0016787">
    <property type="term" value="F:hydrolase activity"/>
    <property type="evidence" value="ECO:0007669"/>
    <property type="project" value="UniProtKB-KW"/>
</dbReference>
<dbReference type="InterPro" id="IPR010315">
    <property type="entry name" value="DUF915_hydro-like"/>
</dbReference>
<accession>A0A3R5YNH3</accession>
<evidence type="ECO:0000313" key="1">
    <source>
        <dbReference type="EMBL" id="QDD70345.1"/>
    </source>
</evidence>
<dbReference type="Proteomes" id="UP000312326">
    <property type="component" value="Chromosome"/>
</dbReference>
<keyword evidence="1" id="KW-0378">Hydrolase</keyword>
<dbReference type="Gene3D" id="3.40.50.1820">
    <property type="entry name" value="alpha/beta hydrolase"/>
    <property type="match status" value="1"/>
</dbReference>
<reference evidence="1 2" key="1">
    <citation type="submission" date="2018-06" db="EMBL/GenBank/DDBJ databases">
        <title>Complete genome sequnece of Lactobacillus amylovorus PMRA3.</title>
        <authorList>
            <person name="Nam Y.-D."/>
            <person name="Chung W.-H."/>
            <person name="Park Y.S."/>
            <person name="Kang J."/>
        </authorList>
    </citation>
    <scope>NUCLEOTIDE SEQUENCE [LARGE SCALE GENOMIC DNA]</scope>
    <source>
        <strain evidence="1 2">PMRA3</strain>
    </source>
</reference>
<sequence length="173" mass="19161">MISIGSIFAVLIAAFIGYFGFKENQHVQAATRSTPTFFFHGYGSSYRAEQNMTAAIRRAGVTNTIVRINVSRTGKATLIGRIPRGTRNPLVEVNFADNRLSGTSGSYVNAYYTTGARYVRNAINAVTKRYGYRTINAVSHSMGNLEYYTQPGGNHDAPTMSRIINHYGKELFK</sequence>
<organism evidence="1 2">
    <name type="scientific">Lactobacillus amylovorus</name>
    <dbReference type="NCBI Taxonomy" id="1604"/>
    <lineage>
        <taxon>Bacteria</taxon>
        <taxon>Bacillati</taxon>
        <taxon>Bacillota</taxon>
        <taxon>Bacilli</taxon>
        <taxon>Lactobacillales</taxon>
        <taxon>Lactobacillaceae</taxon>
        <taxon>Lactobacillus</taxon>
    </lineage>
</organism>
<dbReference type="RefSeq" id="WP_082104754.1">
    <property type="nucleotide sequence ID" value="NZ_CABJBR010000031.1"/>
</dbReference>
<dbReference type="InterPro" id="IPR029058">
    <property type="entry name" value="AB_hydrolase_fold"/>
</dbReference>
<dbReference type="Pfam" id="PF06028">
    <property type="entry name" value="DUF915"/>
    <property type="match status" value="1"/>
</dbReference>
<evidence type="ECO:0000313" key="2">
    <source>
        <dbReference type="Proteomes" id="UP000312326"/>
    </source>
</evidence>
<dbReference type="AlphaFoldDB" id="A0A3R5YNH3"/>